<evidence type="ECO:0000313" key="2">
    <source>
        <dbReference type="EMBL" id="GFJ80913.1"/>
    </source>
</evidence>
<evidence type="ECO:0000313" key="3">
    <source>
        <dbReference type="Proteomes" id="UP000482800"/>
    </source>
</evidence>
<comment type="caution">
    <text evidence="2">The sequence shown here is derived from an EMBL/GenBank/DDBJ whole genome shotgun (WGS) entry which is preliminary data.</text>
</comment>
<proteinExistence type="predicted"/>
<keyword evidence="3" id="KW-1185">Reference proteome</keyword>
<dbReference type="Proteomes" id="UP000482800">
    <property type="component" value="Unassembled WGS sequence"/>
</dbReference>
<reference evidence="2 3" key="1">
    <citation type="submission" date="2020-03" db="EMBL/GenBank/DDBJ databases">
        <title>Whole genome shotgun sequence of Phytohabitans houttuyneae NBRC 108639.</title>
        <authorList>
            <person name="Komaki H."/>
            <person name="Tamura T."/>
        </authorList>
    </citation>
    <scope>NUCLEOTIDE SEQUENCE [LARGE SCALE GENOMIC DNA]</scope>
    <source>
        <strain evidence="2 3">NBRC 108639</strain>
    </source>
</reference>
<dbReference type="AlphaFoldDB" id="A0A6V8K6U0"/>
<sequence length="81" mass="8393">MVADRGERHRTGLYLPSVGVYVAAFSVPSLETWIALVAHTLWTSAAASGRSAANGPMARKPASTRSGPGNHPGKIGHTLIG</sequence>
<accession>A0A6V8K6U0</accession>
<evidence type="ECO:0000256" key="1">
    <source>
        <dbReference type="SAM" id="MobiDB-lite"/>
    </source>
</evidence>
<reference evidence="2 3" key="2">
    <citation type="submission" date="2020-03" db="EMBL/GenBank/DDBJ databases">
        <authorList>
            <person name="Ichikawa N."/>
            <person name="Kimura A."/>
            <person name="Kitahashi Y."/>
            <person name="Uohara A."/>
        </authorList>
    </citation>
    <scope>NUCLEOTIDE SEQUENCE [LARGE SCALE GENOMIC DNA]</scope>
    <source>
        <strain evidence="2 3">NBRC 108639</strain>
    </source>
</reference>
<organism evidence="2 3">
    <name type="scientific">Phytohabitans houttuyneae</name>
    <dbReference type="NCBI Taxonomy" id="1076126"/>
    <lineage>
        <taxon>Bacteria</taxon>
        <taxon>Bacillati</taxon>
        <taxon>Actinomycetota</taxon>
        <taxon>Actinomycetes</taxon>
        <taxon>Micromonosporales</taxon>
        <taxon>Micromonosporaceae</taxon>
    </lineage>
</organism>
<protein>
    <submittedName>
        <fullName evidence="2">Uncharacterized protein</fullName>
    </submittedName>
</protein>
<feature type="region of interest" description="Disordered" evidence="1">
    <location>
        <begin position="49"/>
        <end position="81"/>
    </location>
</feature>
<dbReference type="EMBL" id="BLPF01000002">
    <property type="protein sequence ID" value="GFJ80913.1"/>
    <property type="molecule type" value="Genomic_DNA"/>
</dbReference>
<gene>
    <name evidence="2" type="ORF">Phou_050930</name>
</gene>
<name>A0A6V8K6U0_9ACTN</name>
<dbReference type="RefSeq" id="WP_173059350.1">
    <property type="nucleotide sequence ID" value="NZ_BLPF01000002.1"/>
</dbReference>